<dbReference type="Proteomes" id="UP000318741">
    <property type="component" value="Chromosome"/>
</dbReference>
<accession>A0A517PBP4</accession>
<keyword evidence="4" id="KW-1185">Reference proteome</keyword>
<organism evidence="3 4">
    <name type="scientific">Alienimonas californiensis</name>
    <dbReference type="NCBI Taxonomy" id="2527989"/>
    <lineage>
        <taxon>Bacteria</taxon>
        <taxon>Pseudomonadati</taxon>
        <taxon>Planctomycetota</taxon>
        <taxon>Planctomycetia</taxon>
        <taxon>Planctomycetales</taxon>
        <taxon>Planctomycetaceae</taxon>
        <taxon>Alienimonas</taxon>
    </lineage>
</organism>
<feature type="region of interest" description="Disordered" evidence="1">
    <location>
        <begin position="943"/>
        <end position="988"/>
    </location>
</feature>
<dbReference type="InterPro" id="IPR036388">
    <property type="entry name" value="WH-like_DNA-bd_sf"/>
</dbReference>
<dbReference type="Pfam" id="PF04545">
    <property type="entry name" value="Sigma70_r4"/>
    <property type="match status" value="1"/>
</dbReference>
<reference evidence="3 4" key="1">
    <citation type="submission" date="2019-02" db="EMBL/GenBank/DDBJ databases">
        <title>Deep-cultivation of Planctomycetes and their phenomic and genomic characterization uncovers novel biology.</title>
        <authorList>
            <person name="Wiegand S."/>
            <person name="Jogler M."/>
            <person name="Boedeker C."/>
            <person name="Pinto D."/>
            <person name="Vollmers J."/>
            <person name="Rivas-Marin E."/>
            <person name="Kohn T."/>
            <person name="Peeters S.H."/>
            <person name="Heuer A."/>
            <person name="Rast P."/>
            <person name="Oberbeckmann S."/>
            <person name="Bunk B."/>
            <person name="Jeske O."/>
            <person name="Meyerdierks A."/>
            <person name="Storesund J.E."/>
            <person name="Kallscheuer N."/>
            <person name="Luecker S."/>
            <person name="Lage O.M."/>
            <person name="Pohl T."/>
            <person name="Merkel B.J."/>
            <person name="Hornburger P."/>
            <person name="Mueller R.-W."/>
            <person name="Bruemmer F."/>
            <person name="Labrenz M."/>
            <person name="Spormann A.M."/>
            <person name="Op den Camp H."/>
            <person name="Overmann J."/>
            <person name="Amann R."/>
            <person name="Jetten M.S.M."/>
            <person name="Mascher T."/>
            <person name="Medema M.H."/>
            <person name="Devos D.P."/>
            <person name="Kaster A.-K."/>
            <person name="Ovreas L."/>
            <person name="Rohde M."/>
            <person name="Galperin M.Y."/>
            <person name="Jogler C."/>
        </authorList>
    </citation>
    <scope>NUCLEOTIDE SEQUENCE [LARGE SCALE GENOMIC DNA]</scope>
    <source>
        <strain evidence="3 4">CA12</strain>
    </source>
</reference>
<dbReference type="GO" id="GO:0003700">
    <property type="term" value="F:DNA-binding transcription factor activity"/>
    <property type="evidence" value="ECO:0007669"/>
    <property type="project" value="InterPro"/>
</dbReference>
<evidence type="ECO:0000313" key="4">
    <source>
        <dbReference type="Proteomes" id="UP000318741"/>
    </source>
</evidence>
<name>A0A517PBP4_9PLAN</name>
<evidence type="ECO:0000313" key="3">
    <source>
        <dbReference type="EMBL" id="QDT16781.1"/>
    </source>
</evidence>
<protein>
    <submittedName>
        <fullName evidence="3">Sigma-70, region 4</fullName>
    </submittedName>
</protein>
<gene>
    <name evidence="3" type="ORF">CA12_28880</name>
</gene>
<dbReference type="OrthoDB" id="290212at2"/>
<sequence length="988" mass="110024">MLPEDQYRQLRNRLLDVADDVLLDRSLREWAAPHDRLQLAPSLCDRPLREVFNLKFQWLAARRGVDDEQIVSFLMLLRQVVREAESSVDSPSVGELEDWQHAGAVRYDHLRAELAGHIAPEQLDRPLRDWSNSGDTHLPKALVDQPLSEVLRSDFLDLTAPREIGRRRAEKFLDLLERAIKTEPGVGHPDDSLDDPAAAYERVRRQLLSLADQTVLARALRSWPRFYRAGLSLCFADPPISDLLSDSYADHALKNGVGPLRLEKFIEVLEELCLEVAVRDQLAFTDGLGEEETDAAPVRGETPLEVVFEALTEVEESAKAESSTTEKVEASSSPPSTAEVRTRLPQSPERLDESAWRHIHDLFVRHHLAPQPVGRFAVSLAELPRTRWRDPIGEYTGQPLEEFRDAPGVGPTRFRQIADILLRVAAPLDQPLAVEDPREGLTVQVLPTRVARVRTWIDDVLASEARPSAAIIAEQFLEPLLEQIGWDLGFETAECLRGRLGLDGAVLTLQTLAEEFGLSRERIRQLTARASDVLGVRWPEARHLLDDFYEHFRPYADAADAAALVGRTMDLLFNVEVSGDETPEEVLEKWRKVGRSRCTPFTTDELLSWAAGACPGVKPEIARGWIDAACPALPSGGLYAEAGETLHFTEEPLDRLLVRLIQSDEPMHLRDAAALVESEERSLKGRLDRDLRFLRDEFGRVAPSGRYRLSRRGDLWEISLPAVEGSASSGRTMSLEALRTLILSGLSSRGIHDATAWGVHRFAQETLRRLFGVTLPPGLDQFLLADVLVQESGGDVRPMRRRRLRWNEAGGTATALGKRGWVCRTVAEAGGPVTLGEIGVRLARYYQDYEPYVIGQLPSAFEGRDDEEGENPHAIRFEGAGPLPTVAVPEGWTFDTAQMNVSPGVLKAAYKASSRRFNSSDQVPAWFEELLKEVRLGHVAEPTEAVEDEIPPAEEVPPNEPAPDHAFSPPSPQPLSTEELDEALAGLF</sequence>
<dbReference type="GO" id="GO:0006352">
    <property type="term" value="P:DNA-templated transcription initiation"/>
    <property type="evidence" value="ECO:0007669"/>
    <property type="project" value="InterPro"/>
</dbReference>
<dbReference type="Gene3D" id="1.10.10.10">
    <property type="entry name" value="Winged helix-like DNA-binding domain superfamily/Winged helix DNA-binding domain"/>
    <property type="match status" value="1"/>
</dbReference>
<dbReference type="EMBL" id="CP036265">
    <property type="protein sequence ID" value="QDT16781.1"/>
    <property type="molecule type" value="Genomic_DNA"/>
</dbReference>
<dbReference type="InterPro" id="IPR007630">
    <property type="entry name" value="RNA_pol_sigma70_r4"/>
</dbReference>
<feature type="region of interest" description="Disordered" evidence="1">
    <location>
        <begin position="315"/>
        <end position="347"/>
    </location>
</feature>
<proteinExistence type="predicted"/>
<dbReference type="KEGG" id="acaf:CA12_28880"/>
<dbReference type="SUPFAM" id="SSF88659">
    <property type="entry name" value="Sigma3 and sigma4 domains of RNA polymerase sigma factors"/>
    <property type="match status" value="1"/>
</dbReference>
<feature type="compositionally biased region" description="Basic and acidic residues" evidence="1">
    <location>
        <begin position="316"/>
        <end position="329"/>
    </location>
</feature>
<feature type="domain" description="RNA polymerase sigma-70 region 4" evidence="2">
    <location>
        <begin position="494"/>
        <end position="531"/>
    </location>
</feature>
<dbReference type="InterPro" id="IPR013324">
    <property type="entry name" value="RNA_pol_sigma_r3/r4-like"/>
</dbReference>
<dbReference type="RefSeq" id="WP_145359711.1">
    <property type="nucleotide sequence ID" value="NZ_CP036265.1"/>
</dbReference>
<evidence type="ECO:0000256" key="1">
    <source>
        <dbReference type="SAM" id="MobiDB-lite"/>
    </source>
</evidence>
<evidence type="ECO:0000259" key="2">
    <source>
        <dbReference type="Pfam" id="PF04545"/>
    </source>
</evidence>
<dbReference type="AlphaFoldDB" id="A0A517PBP4"/>